<dbReference type="Pfam" id="PF00728">
    <property type="entry name" value="Glyco_hydro_20"/>
    <property type="match status" value="1"/>
</dbReference>
<dbReference type="PANTHER" id="PTHR22600:SF57">
    <property type="entry name" value="BETA-N-ACETYLHEXOSAMINIDASE"/>
    <property type="match status" value="1"/>
</dbReference>
<dbReference type="Pfam" id="PF02838">
    <property type="entry name" value="Glyco_hydro_20b"/>
    <property type="match status" value="1"/>
</dbReference>
<dbReference type="InterPro" id="IPR059177">
    <property type="entry name" value="GH29D-like_dom"/>
</dbReference>
<dbReference type="Gene3D" id="3.20.20.80">
    <property type="entry name" value="Glycosidases"/>
    <property type="match status" value="1"/>
</dbReference>
<dbReference type="SUPFAM" id="SSF49785">
    <property type="entry name" value="Galactose-binding domain-like"/>
    <property type="match status" value="1"/>
</dbReference>
<evidence type="ECO:0000259" key="10">
    <source>
        <dbReference type="Pfam" id="PF13290"/>
    </source>
</evidence>
<dbReference type="InterPro" id="IPR029018">
    <property type="entry name" value="Hex-like_dom2"/>
</dbReference>
<evidence type="ECO:0000256" key="5">
    <source>
        <dbReference type="ARBA" id="ARBA00023295"/>
    </source>
</evidence>
<dbReference type="AlphaFoldDB" id="A0A4Q0XFG1"/>
<evidence type="ECO:0000313" key="11">
    <source>
        <dbReference type="EMBL" id="RXJ49937.1"/>
    </source>
</evidence>
<evidence type="ECO:0000259" key="9">
    <source>
        <dbReference type="Pfam" id="PF02838"/>
    </source>
</evidence>
<dbReference type="EC" id="3.2.1.52" evidence="3"/>
<dbReference type="PRINTS" id="PR00738">
    <property type="entry name" value="GLHYDRLASE20"/>
</dbReference>
<evidence type="ECO:0000256" key="2">
    <source>
        <dbReference type="ARBA" id="ARBA00006285"/>
    </source>
</evidence>
<feature type="domain" description="Glycoside hydrolase family 20 catalytic" evidence="7">
    <location>
        <begin position="166"/>
        <end position="515"/>
    </location>
</feature>
<dbReference type="GO" id="GO:0016020">
    <property type="term" value="C:membrane"/>
    <property type="evidence" value="ECO:0007669"/>
    <property type="project" value="TreeGrafter"/>
</dbReference>
<feature type="domain" description="F5/8 type C" evidence="8">
    <location>
        <begin position="662"/>
        <end position="756"/>
    </location>
</feature>
<dbReference type="EMBL" id="SDDZ01000005">
    <property type="protein sequence ID" value="RXJ49937.1"/>
    <property type="molecule type" value="Genomic_DNA"/>
</dbReference>
<proteinExistence type="inferred from homology"/>
<evidence type="ECO:0000259" key="8">
    <source>
        <dbReference type="Pfam" id="PF00754"/>
    </source>
</evidence>
<dbReference type="GO" id="GO:0030203">
    <property type="term" value="P:glycosaminoglycan metabolic process"/>
    <property type="evidence" value="ECO:0007669"/>
    <property type="project" value="TreeGrafter"/>
</dbReference>
<dbReference type="CDD" id="cd06563">
    <property type="entry name" value="GH20_chitobiase-like"/>
    <property type="match status" value="1"/>
</dbReference>
<dbReference type="Gene3D" id="3.30.379.10">
    <property type="entry name" value="Chitobiase/beta-hexosaminidase domain 2-like"/>
    <property type="match status" value="1"/>
</dbReference>
<evidence type="ECO:0000256" key="1">
    <source>
        <dbReference type="ARBA" id="ARBA00001231"/>
    </source>
</evidence>
<dbReference type="InterPro" id="IPR008979">
    <property type="entry name" value="Galactose-bd-like_sf"/>
</dbReference>
<feature type="active site" description="Proton donor" evidence="6">
    <location>
        <position position="346"/>
    </location>
</feature>
<dbReference type="Gene3D" id="2.60.120.260">
    <property type="entry name" value="Galactose-binding domain-like"/>
    <property type="match status" value="1"/>
</dbReference>
<comment type="similarity">
    <text evidence="2">Belongs to the glycosyl hydrolase 20 family.</text>
</comment>
<dbReference type="RefSeq" id="WP_129017505.1">
    <property type="nucleotide sequence ID" value="NZ_SDDZ01000005.1"/>
</dbReference>
<dbReference type="InterPro" id="IPR015883">
    <property type="entry name" value="Glyco_hydro_20_cat"/>
</dbReference>
<dbReference type="PROSITE" id="PS51257">
    <property type="entry name" value="PROKAR_LIPOPROTEIN"/>
    <property type="match status" value="1"/>
</dbReference>
<dbReference type="InterPro" id="IPR017853">
    <property type="entry name" value="GH"/>
</dbReference>
<protein>
    <recommendedName>
        <fullName evidence="3">beta-N-acetylhexosaminidase</fullName>
        <ecNumber evidence="3">3.2.1.52</ecNumber>
    </recommendedName>
</protein>
<name>A0A4Q0XFG1_9FLAO</name>
<dbReference type="GO" id="GO:0005975">
    <property type="term" value="P:carbohydrate metabolic process"/>
    <property type="evidence" value="ECO:0007669"/>
    <property type="project" value="InterPro"/>
</dbReference>
<dbReference type="OrthoDB" id="9763537at2"/>
<dbReference type="InterPro" id="IPR015882">
    <property type="entry name" value="HEX_bac_N"/>
</dbReference>
<organism evidence="11 12">
    <name type="scientific">Gelidibacter gilvus</name>
    <dbReference type="NCBI Taxonomy" id="59602"/>
    <lineage>
        <taxon>Bacteria</taxon>
        <taxon>Pseudomonadati</taxon>
        <taxon>Bacteroidota</taxon>
        <taxon>Flavobacteriia</taxon>
        <taxon>Flavobacteriales</taxon>
        <taxon>Flavobacteriaceae</taxon>
        <taxon>Gelidibacter</taxon>
    </lineage>
</organism>
<dbReference type="PANTHER" id="PTHR22600">
    <property type="entry name" value="BETA-HEXOSAMINIDASE"/>
    <property type="match status" value="1"/>
</dbReference>
<dbReference type="Pfam" id="PF13290">
    <property type="entry name" value="CHB_HEX_C_1"/>
    <property type="match status" value="1"/>
</dbReference>
<accession>A0A4Q0XFG1</accession>
<dbReference type="InterPro" id="IPR025705">
    <property type="entry name" value="Beta_hexosaminidase_sua/sub"/>
</dbReference>
<evidence type="ECO:0000256" key="4">
    <source>
        <dbReference type="ARBA" id="ARBA00022801"/>
    </source>
</evidence>
<gene>
    <name evidence="11" type="ORF">ESZ48_10855</name>
</gene>
<dbReference type="InterPro" id="IPR000421">
    <property type="entry name" value="FA58C"/>
</dbReference>
<sequence>MNVFKNLVVLILIVITASCQEKKETKVFTKADIAIIPKPVSLQLGNGVFEFNDQTQFVISDASQKEIFSTLSDKFKSAAGWTLGISEKAPQTNFIEFVVDENLNDEAYELVVNSKKITIKAKTYSGFLYGLESIRQLLPTQIESKDLVKNTDWIIPNLTIKDEPRFKWRGLHLDVARHFFEKEYILQTIDMLAMHKMNVFHFHLVDDQGWRIEIKKYPKLTEIGGFRNDQEDSHWDGRRVTTPEDDATYGGFYTQEDIKEIVAYAQSKGVRVVPEIEMPAHVMSAIAAYPELSCFETPIGVPSGGVWPITEIYCAGKESTFEFLENVLLEVMELFPSEYIHVGGDEATKTNWEKCPHCQKRMKDEGLASVDELQSYFIKRMERFIASHDRKLIGWDEILEGGLAPEATVMSWRGFEGGIEAADQGHDVVMTPTSYMYFDYYQGPQNEEPLAWGGYIPLSKVYEFDPVVETMTPEQAKHVLGGQANVWSEQIKTAAHSQYMIYPRLAALSEAVWSPKESRDWDDFSKRILTLFERYEYLDINYAKSAYLVMADVQIDMDTKEASVSLKNEFTDADIRYSLNEDQLSDQAIKYTEPLKIDKTTTIHASLFKEDKAVGVPFNTTVAFHKAVGKKVTFKEVYDDRYQGDGEFGMVNTLRGTKNFQDGRWQAWLGKGMEAVVDLGEEMPIHEVLVGTLENQGPGIYFPTAVSVYVSNDGKTFKNVGVEKRAFAKNPASDLKDFKISFEEQSVRYVKVVAESLEKLPGAVGGVWLFVDEIIIN</sequence>
<evidence type="ECO:0000256" key="6">
    <source>
        <dbReference type="PIRSR" id="PIRSR625705-1"/>
    </source>
</evidence>
<evidence type="ECO:0000259" key="7">
    <source>
        <dbReference type="Pfam" id="PF00728"/>
    </source>
</evidence>
<evidence type="ECO:0000256" key="3">
    <source>
        <dbReference type="ARBA" id="ARBA00012663"/>
    </source>
</evidence>
<dbReference type="Pfam" id="PF00754">
    <property type="entry name" value="F5_F8_type_C"/>
    <property type="match status" value="1"/>
</dbReference>
<evidence type="ECO:0000313" key="12">
    <source>
        <dbReference type="Proteomes" id="UP000289792"/>
    </source>
</evidence>
<feature type="domain" description="GH29D-like beta-sandwich" evidence="10">
    <location>
        <begin position="560"/>
        <end position="611"/>
    </location>
</feature>
<keyword evidence="4" id="KW-0378">Hydrolase</keyword>
<comment type="caution">
    <text evidence="11">The sequence shown here is derived from an EMBL/GenBank/DDBJ whole genome shotgun (WGS) entry which is preliminary data.</text>
</comment>
<feature type="domain" description="Beta-hexosaminidase bacterial type N-terminal" evidence="9">
    <location>
        <begin position="33"/>
        <end position="162"/>
    </location>
</feature>
<reference evidence="11 12" key="1">
    <citation type="submission" date="2019-01" db="EMBL/GenBank/DDBJ databases">
        <title>Genome sequence of the Antarctic species Gelidibacter gilvus ACAM 158(T).</title>
        <authorList>
            <person name="Bowman J.P."/>
        </authorList>
    </citation>
    <scope>NUCLEOTIDE SEQUENCE [LARGE SCALE GENOMIC DNA]</scope>
    <source>
        <strain evidence="11 12">IC158</strain>
    </source>
</reference>
<comment type="catalytic activity">
    <reaction evidence="1">
        <text>Hydrolysis of terminal non-reducing N-acetyl-D-hexosamine residues in N-acetyl-beta-D-hexosaminides.</text>
        <dbReference type="EC" id="3.2.1.52"/>
    </reaction>
</comment>
<dbReference type="SUPFAM" id="SSF55545">
    <property type="entry name" value="beta-N-acetylhexosaminidase-like domain"/>
    <property type="match status" value="1"/>
</dbReference>
<dbReference type="SUPFAM" id="SSF51445">
    <property type="entry name" value="(Trans)glycosidases"/>
    <property type="match status" value="1"/>
</dbReference>
<keyword evidence="5" id="KW-0326">Glycosidase</keyword>
<keyword evidence="12" id="KW-1185">Reference proteome</keyword>
<dbReference type="Proteomes" id="UP000289792">
    <property type="component" value="Unassembled WGS sequence"/>
</dbReference>
<dbReference type="GO" id="GO:0004563">
    <property type="term" value="F:beta-N-acetylhexosaminidase activity"/>
    <property type="evidence" value="ECO:0007669"/>
    <property type="project" value="UniProtKB-EC"/>
</dbReference>